<keyword evidence="2" id="KW-1185">Reference proteome</keyword>
<proteinExistence type="predicted"/>
<sequence length="275" mass="30626">MNDLEKNVQMALNRAASSVVLSPDMEMKLQARLTSRSIPAKRYIGRKKMAVALFFGLLFVVSTAYADSLSSKINLLFNFHEVPVVSNSGLIAINDEEQQKQDALNLLRKENQVSREKVEQLSPVPFVLPDLPDGYVLTEQGAIAGSVGYDDKEHKTLFIPDGSFAYHATFVNKSLPVGEQYESRIIVSYTFDASFSQNRQMELRGPEVSSITLDGVPGIEYSLVTEAWLEYSNGGLLRIGVSTPETWTAEQRRAILKTILQKTDLPHQQIRGTAK</sequence>
<organism evidence="1 2">
    <name type="scientific">Cohnella kolymensis</name>
    <dbReference type="NCBI Taxonomy" id="1590652"/>
    <lineage>
        <taxon>Bacteria</taxon>
        <taxon>Bacillati</taxon>
        <taxon>Bacillota</taxon>
        <taxon>Bacilli</taxon>
        <taxon>Bacillales</taxon>
        <taxon>Paenibacillaceae</taxon>
        <taxon>Cohnella</taxon>
    </lineage>
</organism>
<evidence type="ECO:0008006" key="3">
    <source>
        <dbReference type="Google" id="ProtNLM"/>
    </source>
</evidence>
<dbReference type="RefSeq" id="WP_041064891.1">
    <property type="nucleotide sequence ID" value="NZ_JXAL01000024.1"/>
</dbReference>
<dbReference type="Proteomes" id="UP000054526">
    <property type="component" value="Unassembled WGS sequence"/>
</dbReference>
<comment type="caution">
    <text evidence="1">The sequence shown here is derived from an EMBL/GenBank/DDBJ whole genome shotgun (WGS) entry which is preliminary data.</text>
</comment>
<accession>A0ABR5A1S2</accession>
<name>A0ABR5A1S2_9BACL</name>
<evidence type="ECO:0000313" key="2">
    <source>
        <dbReference type="Proteomes" id="UP000054526"/>
    </source>
</evidence>
<evidence type="ECO:0000313" key="1">
    <source>
        <dbReference type="EMBL" id="KIL35009.1"/>
    </source>
</evidence>
<gene>
    <name evidence="1" type="ORF">SD71_15120</name>
</gene>
<reference evidence="1 2" key="1">
    <citation type="submission" date="2014-12" db="EMBL/GenBank/DDBJ databases">
        <title>Draft genome sequence of Cohnella kolymensis strain B-2846.</title>
        <authorList>
            <person name="Karlyshev A.V."/>
            <person name="Kudryashova E.B."/>
        </authorList>
    </citation>
    <scope>NUCLEOTIDE SEQUENCE [LARGE SCALE GENOMIC DNA]</scope>
    <source>
        <strain evidence="1 2">VKM B-2846</strain>
    </source>
</reference>
<dbReference type="EMBL" id="JXAL01000024">
    <property type="protein sequence ID" value="KIL35009.1"/>
    <property type="molecule type" value="Genomic_DNA"/>
</dbReference>
<protein>
    <recommendedName>
        <fullName evidence="3">DUF4367 domain-containing protein</fullName>
    </recommendedName>
</protein>